<feature type="transmembrane region" description="Helical" evidence="1">
    <location>
        <begin position="172"/>
        <end position="190"/>
    </location>
</feature>
<keyword evidence="1" id="KW-1133">Transmembrane helix</keyword>
<feature type="transmembrane region" description="Helical" evidence="1">
    <location>
        <begin position="77"/>
        <end position="96"/>
    </location>
</feature>
<gene>
    <name evidence="3" type="ORF">METZ01_LOCUS17219</name>
</gene>
<reference evidence="3" key="1">
    <citation type="submission" date="2018-05" db="EMBL/GenBank/DDBJ databases">
        <authorList>
            <person name="Lanie J.A."/>
            <person name="Ng W.-L."/>
            <person name="Kazmierczak K.M."/>
            <person name="Andrzejewski T.M."/>
            <person name="Davidsen T.M."/>
            <person name="Wayne K.J."/>
            <person name="Tettelin H."/>
            <person name="Glass J.I."/>
            <person name="Rusch D."/>
            <person name="Podicherti R."/>
            <person name="Tsui H.-C.T."/>
            <person name="Winkler M.E."/>
        </authorList>
    </citation>
    <scope>NUCLEOTIDE SEQUENCE</scope>
</reference>
<feature type="transmembrane region" description="Helical" evidence="1">
    <location>
        <begin position="130"/>
        <end position="152"/>
    </location>
</feature>
<feature type="transmembrane region" description="Helical" evidence="1">
    <location>
        <begin position="215"/>
        <end position="239"/>
    </location>
</feature>
<proteinExistence type="predicted"/>
<keyword evidence="1" id="KW-0472">Membrane</keyword>
<feature type="transmembrane region" description="Helical" evidence="1">
    <location>
        <begin position="44"/>
        <end position="65"/>
    </location>
</feature>
<feature type="domain" description="Cytochrome c assembly protein" evidence="2">
    <location>
        <begin position="80"/>
        <end position="303"/>
    </location>
</feature>
<keyword evidence="1" id="KW-0812">Transmembrane</keyword>
<protein>
    <recommendedName>
        <fullName evidence="2">Cytochrome c assembly protein domain-containing protein</fullName>
    </recommendedName>
</protein>
<dbReference type="GO" id="GO:0017004">
    <property type="term" value="P:cytochrome complex assembly"/>
    <property type="evidence" value="ECO:0007669"/>
    <property type="project" value="InterPro"/>
</dbReference>
<evidence type="ECO:0000259" key="2">
    <source>
        <dbReference type="Pfam" id="PF01578"/>
    </source>
</evidence>
<feature type="transmembrane region" description="Helical" evidence="1">
    <location>
        <begin position="102"/>
        <end position="123"/>
    </location>
</feature>
<dbReference type="PANTHER" id="PTHR38034:SF1">
    <property type="entry name" value="INNER MEMBRANE PROTEIN YPJD"/>
    <property type="match status" value="1"/>
</dbReference>
<evidence type="ECO:0000256" key="1">
    <source>
        <dbReference type="SAM" id="Phobius"/>
    </source>
</evidence>
<dbReference type="AlphaFoldDB" id="A0A381PBL9"/>
<sequence length="306" mass="33809">MEHILITTRNDFNRFYLYAKLPEVIADRVRPTQMITLPTFPVQVTLIFALFAVPLYLIGFIFQSISFIKDKNTRPAVFAFGSMAVVAHAFSADGVIRTSTGFHFGISEISTLIAVCISLLVLVSSIRKPLGNLLLGLFPLSILTIIASLTIASDYPPTDLNPGSASHVLLSIMAYSFITIAALQAGFLAYQNHQLKHGHAGGFISKFPPLQDMEVLLFELLWVGQILLSLGIITGLFFIDNIWGIDGMIHKTFFSVLSWIAFAILLWGRYKLGWRGVTAIRGTLTGFTLLIVGFYGSKLVLEYIIS</sequence>
<organism evidence="3">
    <name type="scientific">marine metagenome</name>
    <dbReference type="NCBI Taxonomy" id="408172"/>
    <lineage>
        <taxon>unclassified sequences</taxon>
        <taxon>metagenomes</taxon>
        <taxon>ecological metagenomes</taxon>
    </lineage>
</organism>
<feature type="transmembrane region" description="Helical" evidence="1">
    <location>
        <begin position="282"/>
        <end position="305"/>
    </location>
</feature>
<accession>A0A381PBL9</accession>
<dbReference type="GO" id="GO:0020037">
    <property type="term" value="F:heme binding"/>
    <property type="evidence" value="ECO:0007669"/>
    <property type="project" value="InterPro"/>
</dbReference>
<feature type="transmembrane region" description="Helical" evidence="1">
    <location>
        <begin position="251"/>
        <end position="270"/>
    </location>
</feature>
<dbReference type="Pfam" id="PF01578">
    <property type="entry name" value="Cytochrom_C_asm"/>
    <property type="match status" value="1"/>
</dbReference>
<dbReference type="InterPro" id="IPR052372">
    <property type="entry name" value="YpjD/HemX"/>
</dbReference>
<name>A0A381PBL9_9ZZZZ</name>
<dbReference type="GO" id="GO:0005886">
    <property type="term" value="C:plasma membrane"/>
    <property type="evidence" value="ECO:0007669"/>
    <property type="project" value="TreeGrafter"/>
</dbReference>
<dbReference type="EMBL" id="UINC01000932">
    <property type="protein sequence ID" value="SUZ64365.1"/>
    <property type="molecule type" value="Genomic_DNA"/>
</dbReference>
<dbReference type="InterPro" id="IPR002541">
    <property type="entry name" value="Cyt_c_assembly"/>
</dbReference>
<evidence type="ECO:0000313" key="3">
    <source>
        <dbReference type="EMBL" id="SUZ64365.1"/>
    </source>
</evidence>
<dbReference type="PANTHER" id="PTHR38034">
    <property type="entry name" value="INNER MEMBRANE PROTEIN YPJD"/>
    <property type="match status" value="1"/>
</dbReference>